<organism evidence="2 3">
    <name type="scientific">Gloeobacter violaceus (strain ATCC 29082 / PCC 7421)</name>
    <dbReference type="NCBI Taxonomy" id="251221"/>
    <lineage>
        <taxon>Bacteria</taxon>
        <taxon>Bacillati</taxon>
        <taxon>Cyanobacteriota</taxon>
        <taxon>Cyanophyceae</taxon>
        <taxon>Gloeobacterales</taxon>
        <taxon>Gloeobacteraceae</taxon>
        <taxon>Gloeobacter</taxon>
    </lineage>
</organism>
<sequence>MDINANGQDDASLAESAGFENSYPPEEPGTGDSELLAAAADLSDTHGEDNFGGLSIDSPQADNADQASDGTAFGTTTIPQRWDSQGWDHSDLSVHPEPQPYPWSEPHRAEPAFEDPVADAFAEGATFAADDDNADFWAEASYGGEPLTQETTAVSSAWEANALSWENTGEGTSPQTSIAGGEDLLALAAFPVGGVSETPLGFDNDENDSDDSATWEAFSEWAATDKTDMAGQDFWSADSVPIDAQDGFGDESPQVLQAQLSVEVDSTDTGELASTEEASVTEWFADLGKAGLSGLGLVQELTYPIWKQFEEPQGKPKNFNLSFRDISGFPEPTGQAYINRIDSLTGNPTKWKGLRLDFGPFPDQDSVSGSIKRDPLTGEKMYKVGWHWNQEGSKNAFGIKNHAEIKAGTFAETLGRTLEKAKPLGRAALVGGVFLDAWAMGSAIHTGLHSGEWDPAVVEGARITGGWAGGWAAAQVGGGLGATLGTTMLPGVGTIVGGALGGLAGGAVGYLGGSALGQSAAERATGSPRPQP</sequence>
<feature type="region of interest" description="Disordered" evidence="1">
    <location>
        <begin position="1"/>
        <end position="109"/>
    </location>
</feature>
<evidence type="ECO:0000313" key="3">
    <source>
        <dbReference type="Proteomes" id="UP000000557"/>
    </source>
</evidence>
<feature type="compositionally biased region" description="Polar residues" evidence="1">
    <location>
        <begin position="57"/>
        <end position="83"/>
    </location>
</feature>
<dbReference type="InParanoid" id="Q7NJ55"/>
<reference evidence="2 3" key="1">
    <citation type="journal article" date="2003" name="DNA Res.">
        <title>Complete genome structure of Gloeobacter violaceus PCC 7421, a cyanobacterium that lacks thylakoids.</title>
        <authorList>
            <person name="Nakamura Y."/>
            <person name="Kaneko T."/>
            <person name="Sato S."/>
            <person name="Mimuro M."/>
            <person name="Miyashita H."/>
            <person name="Tsuchiya T."/>
            <person name="Sasamoto S."/>
            <person name="Watanabe A."/>
            <person name="Kawashima K."/>
            <person name="Kishida Y."/>
            <person name="Kiyokawa C."/>
            <person name="Kohara M."/>
            <person name="Matsumoto M."/>
            <person name="Matsuno A."/>
            <person name="Nakazaki N."/>
            <person name="Shimpo S."/>
            <person name="Takeuchi C."/>
            <person name="Yamada M."/>
            <person name="Tabata S."/>
        </authorList>
    </citation>
    <scope>NUCLEOTIDE SEQUENCE [LARGE SCALE GENOMIC DNA]</scope>
    <source>
        <strain evidence="3">ATCC 29082 / PCC 7421</strain>
    </source>
</reference>
<dbReference type="EMBL" id="BA000045">
    <property type="protein sequence ID" value="BAC89918.1"/>
    <property type="molecule type" value="Genomic_DNA"/>
</dbReference>
<dbReference type="eggNOG" id="ENOG50341X3">
    <property type="taxonomic scope" value="Bacteria"/>
</dbReference>
<dbReference type="STRING" id="251221.gene:10759469"/>
<dbReference type="RefSeq" id="WP_011141975.1">
    <property type="nucleotide sequence ID" value="NC_005125.1"/>
</dbReference>
<reference evidence="2 3" key="2">
    <citation type="journal article" date="2003" name="DNA Res.">
        <title>Complete genome structure of Gloeobacter violaceus PCC 7421, a cyanobacterium that lacks thylakoids (supplement).</title>
        <authorList>
            <person name="Nakamura Y."/>
            <person name="Kaneko T."/>
            <person name="Sato S."/>
            <person name="Mimuro M."/>
            <person name="Miyashita H."/>
            <person name="Tsuchiya T."/>
            <person name="Sasamoto S."/>
            <person name="Watanabe A."/>
            <person name="Kawashima K."/>
            <person name="Kishida Y."/>
            <person name="Kiyokawa C."/>
            <person name="Kohara M."/>
            <person name="Matsumoto M."/>
            <person name="Matsuno A."/>
            <person name="Nakazaki N."/>
            <person name="Shimpo S."/>
            <person name="Takeuchi C."/>
            <person name="Yamada M."/>
            <person name="Tabata S."/>
        </authorList>
    </citation>
    <scope>NUCLEOTIDE SEQUENCE [LARGE SCALE GENOMIC DNA]</scope>
    <source>
        <strain evidence="3">ATCC 29082 / PCC 7421</strain>
    </source>
</reference>
<feature type="compositionally biased region" description="Low complexity" evidence="1">
    <location>
        <begin position="32"/>
        <end position="42"/>
    </location>
</feature>
<evidence type="ECO:0000313" key="2">
    <source>
        <dbReference type="EMBL" id="BAC89918.1"/>
    </source>
</evidence>
<dbReference type="AlphaFoldDB" id="Q7NJ55"/>
<accession>Q7NJ55</accession>
<name>Q7NJ55_GLOVI</name>
<evidence type="ECO:0000256" key="1">
    <source>
        <dbReference type="SAM" id="MobiDB-lite"/>
    </source>
</evidence>
<gene>
    <name evidence="2" type="ordered locus">gll1977</name>
</gene>
<dbReference type="EnsemblBacteria" id="BAC89918">
    <property type="protein sequence ID" value="BAC89918"/>
    <property type="gene ID" value="BAC89918"/>
</dbReference>
<dbReference type="PANTHER" id="PTHR21525:SF9">
    <property type="entry name" value="CHANNEL_COLICIN DOMAIN-CONTAINING PROTEIN"/>
    <property type="match status" value="1"/>
</dbReference>
<keyword evidence="3" id="KW-1185">Reference proteome</keyword>
<proteinExistence type="predicted"/>
<dbReference type="PANTHER" id="PTHR21525">
    <property type="entry name" value="MOTILE SPERM PROTEIN"/>
    <property type="match status" value="1"/>
</dbReference>
<dbReference type="KEGG" id="gvi:gll1977"/>
<dbReference type="HOGENOM" id="CLU_511679_0_0_3"/>
<protein>
    <submittedName>
        <fullName evidence="2">Gll1977 protein</fullName>
    </submittedName>
</protein>
<dbReference type="Proteomes" id="UP000000557">
    <property type="component" value="Chromosome"/>
</dbReference>